<feature type="region of interest" description="Disordered" evidence="6">
    <location>
        <begin position="131"/>
        <end position="162"/>
    </location>
</feature>
<evidence type="ECO:0000256" key="4">
    <source>
        <dbReference type="ARBA" id="ARBA00022833"/>
    </source>
</evidence>
<protein>
    <recommendedName>
        <fullName evidence="7">C3H1-type domain-containing protein</fullName>
    </recommendedName>
</protein>
<evidence type="ECO:0000256" key="1">
    <source>
        <dbReference type="ARBA" id="ARBA00022723"/>
    </source>
</evidence>
<evidence type="ECO:0000256" key="2">
    <source>
        <dbReference type="ARBA" id="ARBA00022737"/>
    </source>
</evidence>
<dbReference type="VEuPathDB" id="TriTrypDB:TM35_000181170"/>
<dbReference type="SUPFAM" id="SSF90229">
    <property type="entry name" value="CCCH zinc finger"/>
    <property type="match status" value="1"/>
</dbReference>
<dbReference type="GO" id="GO:0051252">
    <property type="term" value="P:regulation of RNA metabolic process"/>
    <property type="evidence" value="ECO:0007669"/>
    <property type="project" value="UniProtKB-ARBA"/>
</dbReference>
<dbReference type="InterPro" id="IPR000571">
    <property type="entry name" value="Znf_CCCH"/>
</dbReference>
<dbReference type="RefSeq" id="XP_028882126.1">
    <property type="nucleotide sequence ID" value="XM_029026430.1"/>
</dbReference>
<dbReference type="FunFam" id="4.10.1000.10:FF:000003">
    <property type="entry name" value="Zinc finger CCCH domain-containing protein"/>
    <property type="match status" value="1"/>
</dbReference>
<accession>A0A1X0NVB9</accession>
<dbReference type="PANTHER" id="PTHR12547:SF176">
    <property type="entry name" value="C3H1-TYPE DOMAIN-CONTAINING PROTEIN"/>
    <property type="match status" value="1"/>
</dbReference>
<dbReference type="OrthoDB" id="252092at2759"/>
<keyword evidence="4 5" id="KW-0862">Zinc</keyword>
<dbReference type="Gene3D" id="4.10.1000.10">
    <property type="entry name" value="Zinc finger, CCCH-type"/>
    <property type="match status" value="1"/>
</dbReference>
<keyword evidence="3 5" id="KW-0863">Zinc-finger</keyword>
<evidence type="ECO:0000259" key="7">
    <source>
        <dbReference type="PROSITE" id="PS50103"/>
    </source>
</evidence>
<feature type="compositionally biased region" description="Low complexity" evidence="6">
    <location>
        <begin position="532"/>
        <end position="545"/>
    </location>
</feature>
<feature type="zinc finger region" description="C3H1-type" evidence="5">
    <location>
        <begin position="14"/>
        <end position="42"/>
    </location>
</feature>
<keyword evidence="2" id="KW-0677">Repeat</keyword>
<dbReference type="GO" id="GO:0008270">
    <property type="term" value="F:zinc ion binding"/>
    <property type="evidence" value="ECO:0007669"/>
    <property type="project" value="UniProtKB-KW"/>
</dbReference>
<evidence type="ECO:0000256" key="3">
    <source>
        <dbReference type="ARBA" id="ARBA00022771"/>
    </source>
</evidence>
<dbReference type="Pfam" id="PF00642">
    <property type="entry name" value="zf-CCCH"/>
    <property type="match status" value="1"/>
</dbReference>
<dbReference type="STRING" id="67003.A0A1X0NVB9"/>
<reference evidence="8 9" key="1">
    <citation type="submission" date="2017-03" db="EMBL/GenBank/DDBJ databases">
        <title>An alternative strategy for trypanosome survival in the mammalian bloodstream revealed through genome and transcriptome analysis of the ubiquitous bovine parasite Trypanosoma (Megatrypanum) theileri.</title>
        <authorList>
            <person name="Kelly S."/>
            <person name="Ivens A."/>
            <person name="Mott A."/>
            <person name="O'Neill E."/>
            <person name="Emms D."/>
            <person name="Macleod O."/>
            <person name="Voorheis P."/>
            <person name="Matthews J."/>
            <person name="Matthews K."/>
            <person name="Carrington M."/>
        </authorList>
    </citation>
    <scope>NUCLEOTIDE SEQUENCE [LARGE SCALE GENOMIC DNA]</scope>
    <source>
        <strain evidence="8">Edinburgh</strain>
    </source>
</reference>
<feature type="domain" description="C3H1-type" evidence="7">
    <location>
        <begin position="14"/>
        <end position="42"/>
    </location>
</feature>
<organism evidence="8 9">
    <name type="scientific">Trypanosoma theileri</name>
    <dbReference type="NCBI Taxonomy" id="67003"/>
    <lineage>
        <taxon>Eukaryota</taxon>
        <taxon>Discoba</taxon>
        <taxon>Euglenozoa</taxon>
        <taxon>Kinetoplastea</taxon>
        <taxon>Metakinetoplastina</taxon>
        <taxon>Trypanosomatida</taxon>
        <taxon>Trypanosomatidae</taxon>
        <taxon>Trypanosoma</taxon>
    </lineage>
</organism>
<dbReference type="InterPro" id="IPR036855">
    <property type="entry name" value="Znf_CCCH_sf"/>
</dbReference>
<feature type="compositionally biased region" description="Polar residues" evidence="6">
    <location>
        <begin position="510"/>
        <end position="522"/>
    </location>
</feature>
<evidence type="ECO:0000256" key="5">
    <source>
        <dbReference type="PROSITE-ProRule" id="PRU00723"/>
    </source>
</evidence>
<sequence length="630" mass="69211">MARNRRRDIVKTSKYKTSICSFFVTAEGCPFGDRCAFAHGAGELRSEVENTRILEGGGSLESGTEEIASDPLVDGCRATTNVIPLSSKGEGVDSSINPESGCSLKDTVMHPCLGSTLCPESLKNTEMPVVTSRNKENPQNEPVSLVEGGSGKGSKPPPKVTKRVCMGQKRSIVKNSCNKIKTTDQNNNNRQVISNNQCCLNCGFKGIENIKNDLIKASHLHNCAVPLPYSTDGTHFGNSMGLHSGCLHPISLSQSLLQMAGNSVVAPFAATPVVNTEHMYPVSAHPFNDIPTSHIPYNKPNYSVDHSHYSSNQIFSTLMSHSISPMASNAPFSVGPLHNSSIWPNLQNNSVSLPVTRNPEVEGNTNCHFVHNHLQNVEAVYLTPAAKENDINEEHNGSQTSLEWDQVIRRWLDSQTEVLDNEFAEQESLKTTSGKYFTTGCMLSETEHDEGGLQAFDVLTFDKPSCESVDKGTTNELDRTSNEFEEATCAREEVSPVVFERNEGPLTASEACSANEKNQNVDESGEREEEGNLSSNTSKKNNSEVNNNMELETQESSSGCKHCMPLIFKRRRPVVVNHFRSSCVAARRMMSLYSEECRTLKSVDNDKEGTLYSNNTATPSEMEWSVEYCI</sequence>
<dbReference type="Proteomes" id="UP000192257">
    <property type="component" value="Unassembled WGS sequence"/>
</dbReference>
<dbReference type="GO" id="GO:0003729">
    <property type="term" value="F:mRNA binding"/>
    <property type="evidence" value="ECO:0007669"/>
    <property type="project" value="InterPro"/>
</dbReference>
<keyword evidence="1 5" id="KW-0479">Metal-binding</keyword>
<dbReference type="EMBL" id="NBCO01000018">
    <property type="protein sequence ID" value="ORC88060.1"/>
    <property type="molecule type" value="Genomic_DNA"/>
</dbReference>
<evidence type="ECO:0000313" key="9">
    <source>
        <dbReference type="Proteomes" id="UP000192257"/>
    </source>
</evidence>
<gene>
    <name evidence="8" type="ORF">TM35_000181170</name>
</gene>
<name>A0A1X0NVB9_9TRYP</name>
<dbReference type="SMART" id="SM00356">
    <property type="entry name" value="ZnF_C3H1"/>
    <property type="match status" value="1"/>
</dbReference>
<dbReference type="PANTHER" id="PTHR12547">
    <property type="entry name" value="CCCH ZINC FINGER/TIS11-RELATED"/>
    <property type="match status" value="1"/>
</dbReference>
<dbReference type="GeneID" id="39986210"/>
<dbReference type="AlphaFoldDB" id="A0A1X0NVB9"/>
<dbReference type="InterPro" id="IPR045877">
    <property type="entry name" value="ZFP36-like"/>
</dbReference>
<feature type="region of interest" description="Disordered" evidence="6">
    <location>
        <begin position="506"/>
        <end position="545"/>
    </location>
</feature>
<dbReference type="GO" id="GO:0010468">
    <property type="term" value="P:regulation of gene expression"/>
    <property type="evidence" value="ECO:0007669"/>
    <property type="project" value="UniProtKB-ARBA"/>
</dbReference>
<evidence type="ECO:0000313" key="8">
    <source>
        <dbReference type="EMBL" id="ORC88060.1"/>
    </source>
</evidence>
<evidence type="ECO:0000256" key="6">
    <source>
        <dbReference type="SAM" id="MobiDB-lite"/>
    </source>
</evidence>
<proteinExistence type="predicted"/>
<keyword evidence="9" id="KW-1185">Reference proteome</keyword>
<dbReference type="PROSITE" id="PS50103">
    <property type="entry name" value="ZF_C3H1"/>
    <property type="match status" value="1"/>
</dbReference>
<comment type="caution">
    <text evidence="8">The sequence shown here is derived from an EMBL/GenBank/DDBJ whole genome shotgun (WGS) entry which is preliminary data.</text>
</comment>